<dbReference type="SUPFAM" id="SSF53474">
    <property type="entry name" value="alpha/beta-Hydrolases"/>
    <property type="match status" value="1"/>
</dbReference>
<dbReference type="Pfam" id="PF12697">
    <property type="entry name" value="Abhydrolase_6"/>
    <property type="match status" value="1"/>
</dbReference>
<evidence type="ECO:0000313" key="2">
    <source>
        <dbReference type="EMBL" id="APR51085.1"/>
    </source>
</evidence>
<dbReference type="Proteomes" id="UP000185161">
    <property type="component" value="Chromosome"/>
</dbReference>
<protein>
    <submittedName>
        <fullName evidence="3">Alpha/beta hydrolase</fullName>
    </submittedName>
</protein>
<dbReference type="InterPro" id="IPR000073">
    <property type="entry name" value="AB_hydrolase_1"/>
</dbReference>
<dbReference type="Gene3D" id="3.40.50.1820">
    <property type="entry name" value="alpha/beta hydrolase"/>
    <property type="match status" value="1"/>
</dbReference>
<keyword evidence="4" id="KW-1185">Reference proteome</keyword>
<gene>
    <name evidence="2" type="ORF">BRX40_00335</name>
    <name evidence="3" type="ORF">CA257_16835</name>
</gene>
<evidence type="ECO:0000313" key="5">
    <source>
        <dbReference type="Proteomes" id="UP000286681"/>
    </source>
</evidence>
<dbReference type="STRING" id="93064.BRX40_00335"/>
<dbReference type="EMBL" id="CP018820">
    <property type="protein sequence ID" value="APR51085.1"/>
    <property type="molecule type" value="Genomic_DNA"/>
</dbReference>
<reference evidence="3 5" key="3">
    <citation type="submission" date="2018-07" db="EMBL/GenBank/DDBJ databases">
        <title>Genomic and Epidemiologic Investigation of an Indolent Hospital Outbreak.</title>
        <authorList>
            <person name="Johnson R.C."/>
            <person name="Deming C."/>
            <person name="Conlan S."/>
            <person name="Zellmer C.J."/>
            <person name="Michelin A.V."/>
            <person name="Lee-Lin S."/>
            <person name="Thomas P.J."/>
            <person name="Park M."/>
            <person name="Weingarten R.A."/>
            <person name="Less J."/>
            <person name="Dekker J.P."/>
            <person name="Frank K.M."/>
            <person name="Musser K.A."/>
            <person name="Mcquiston J.R."/>
            <person name="Henderson D.K."/>
            <person name="Lau A.F."/>
            <person name="Palmore T.N."/>
            <person name="Segre J.A."/>
        </authorList>
    </citation>
    <scope>NUCLEOTIDE SEQUENCE [LARGE SCALE GENOMIC DNA]</scope>
    <source>
        <strain evidence="3 5">SK-NIH.Env10_0317</strain>
    </source>
</reference>
<dbReference type="KEGG" id="skr:BRX40_00335"/>
<dbReference type="Proteomes" id="UP000286681">
    <property type="component" value="Unassembled WGS sequence"/>
</dbReference>
<dbReference type="InterPro" id="IPR050228">
    <property type="entry name" value="Carboxylesterase_BioH"/>
</dbReference>
<evidence type="ECO:0000313" key="4">
    <source>
        <dbReference type="Proteomes" id="UP000185161"/>
    </source>
</evidence>
<dbReference type="InterPro" id="IPR029058">
    <property type="entry name" value="AB_hydrolase_fold"/>
</dbReference>
<evidence type="ECO:0000259" key="1">
    <source>
        <dbReference type="Pfam" id="PF12697"/>
    </source>
</evidence>
<reference evidence="4" key="2">
    <citation type="submission" date="2016-12" db="EMBL/GenBank/DDBJ databases">
        <title>Whole genome sequencing of Sphingomonas sp. ABOJV.</title>
        <authorList>
            <person name="Conlan S."/>
            <person name="Thomas P.J."/>
            <person name="Mullikin J."/>
            <person name="Palmore T.N."/>
            <person name="Frank K.M."/>
            <person name="Segre J.A."/>
        </authorList>
    </citation>
    <scope>NUCLEOTIDE SEQUENCE [LARGE SCALE GENOMIC DNA]</scope>
    <source>
        <strain evidence="4">ABOJV</strain>
    </source>
</reference>
<dbReference type="AlphaFoldDB" id="A0A1L6J5A1"/>
<dbReference type="PANTHER" id="PTHR43194:SF2">
    <property type="entry name" value="PEROXISOMAL MEMBRANE PROTEIN LPX1"/>
    <property type="match status" value="1"/>
</dbReference>
<feature type="domain" description="AB hydrolase-1" evidence="1">
    <location>
        <begin position="57"/>
        <end position="296"/>
    </location>
</feature>
<dbReference type="GeneID" id="44131002"/>
<organism evidence="2 4">
    <name type="scientific">Sphingomonas koreensis</name>
    <dbReference type="NCBI Taxonomy" id="93064"/>
    <lineage>
        <taxon>Bacteria</taxon>
        <taxon>Pseudomonadati</taxon>
        <taxon>Pseudomonadota</taxon>
        <taxon>Alphaproteobacteria</taxon>
        <taxon>Sphingomonadales</taxon>
        <taxon>Sphingomonadaceae</taxon>
        <taxon>Sphingomonas</taxon>
    </lineage>
</organism>
<evidence type="ECO:0000313" key="3">
    <source>
        <dbReference type="EMBL" id="RSV00739.1"/>
    </source>
</evidence>
<accession>A0A1L6J5A1</accession>
<proteinExistence type="predicted"/>
<dbReference type="GO" id="GO:0016787">
    <property type="term" value="F:hydrolase activity"/>
    <property type="evidence" value="ECO:0007669"/>
    <property type="project" value="UniProtKB-KW"/>
</dbReference>
<dbReference type="OrthoDB" id="9804723at2"/>
<sequence>MDQMKPAGVLAPYAGAPPPAPAWYRWAIDQLPERSTFECDGVPVELLTWGEVGKPGLLFLHGDSAHADWWSYTAPFFADEWRCAAISWTGMGSSGRRPGYTFDAWAREAIAAIDAAALDNGTGTMVVAHSLGGYPALIASAREPRIRGIVSLDSAIIPQDLMAEVPRPKPRPHKVYASEQEALGRFRFMPPTIGDQHYAVDHIARRGLHEAEGGWTWRFDPEIWRDLESRSGENLADLPRRAKCPLALVVGERSELIRDEIATYMRGIYPEGTPFIGIPDAGHHIMADQPLALIAALRSCFAYWPERTP</sequence>
<name>A0A1L6J5A1_9SPHN</name>
<dbReference type="EMBL" id="QQWO01000015">
    <property type="protein sequence ID" value="RSV00739.1"/>
    <property type="molecule type" value="Genomic_DNA"/>
</dbReference>
<keyword evidence="3" id="KW-0378">Hydrolase</keyword>
<dbReference type="RefSeq" id="WP_066580737.1">
    <property type="nucleotide sequence ID" value="NZ_CP018820.1"/>
</dbReference>
<dbReference type="PANTHER" id="PTHR43194">
    <property type="entry name" value="HYDROLASE ALPHA/BETA FOLD FAMILY"/>
    <property type="match status" value="1"/>
</dbReference>
<reference evidence="2" key="1">
    <citation type="submission" date="2016-12" db="EMBL/GenBank/DDBJ databases">
        <title>Whole genome sequencing of Sphingomonas koreensis.</title>
        <authorList>
            <person name="Conlan S."/>
            <person name="Thomas P.J."/>
            <person name="Mullikin J."/>
            <person name="Palmore T.N."/>
            <person name="Frank K.M."/>
            <person name="Segre J.A."/>
        </authorList>
    </citation>
    <scope>NUCLEOTIDE SEQUENCE</scope>
    <source>
        <strain evidence="2">ABOJV</strain>
    </source>
</reference>